<sequence>MHVVFSRRRSSRVRGVLGCLGAAAVGAVLALALAVDYRSGVYETSLAPQARISAAAALPMVLALAVRRSRLGPWALAAAGGLAGAVSLACSAAMHIEAGRPGSSAQRADAYTLFEISVLIAVLVIVVRHGAPRPTAPAAVVLCTAVVLRPVAVDASENSLIVTVFCTFAVCAALVGALAARLVAADRGRHAERVRLEQRLAFARDLHDFVAHHVTGIVVQAQGAQAVAAARPEMTAAALEQIERAGSEALGALRNMVGGLRKEGRPVPGGDAEQLRALVAGFALPGGGSARLVEEGPVGSLPTAVMAVVHRVVMESLTNVRKHAPGSRQVSVTLGALSRTAELDIVSDRAGPGGYTAAGYGLIGLEERVTAEGGSFQAGPDDQGRWRVSARIPFDSEWRDLP</sequence>
<feature type="transmembrane region" description="Helical" evidence="9">
    <location>
        <begin position="159"/>
        <end position="183"/>
    </location>
</feature>
<dbReference type="Proteomes" id="UP001223144">
    <property type="component" value="Unassembled WGS sequence"/>
</dbReference>
<keyword evidence="6 11" id="KW-0418">Kinase</keyword>
<dbReference type="Pfam" id="PF07730">
    <property type="entry name" value="HisKA_3"/>
    <property type="match status" value="1"/>
</dbReference>
<proteinExistence type="predicted"/>
<dbReference type="EMBL" id="JARWBG010000006">
    <property type="protein sequence ID" value="MDH2388728.1"/>
    <property type="molecule type" value="Genomic_DNA"/>
</dbReference>
<dbReference type="Gene3D" id="1.20.5.1930">
    <property type="match status" value="1"/>
</dbReference>
<dbReference type="InterPro" id="IPR036890">
    <property type="entry name" value="HATPase_C_sf"/>
</dbReference>
<evidence type="ECO:0000256" key="8">
    <source>
        <dbReference type="ARBA" id="ARBA00023012"/>
    </source>
</evidence>
<keyword evidence="3" id="KW-0597">Phosphoprotein</keyword>
<evidence type="ECO:0000313" key="12">
    <source>
        <dbReference type="Proteomes" id="UP001223144"/>
    </source>
</evidence>
<evidence type="ECO:0000256" key="4">
    <source>
        <dbReference type="ARBA" id="ARBA00022679"/>
    </source>
</evidence>
<dbReference type="EC" id="2.7.13.3" evidence="2"/>
<feature type="transmembrane region" description="Helical" evidence="9">
    <location>
        <begin position="134"/>
        <end position="153"/>
    </location>
</feature>
<evidence type="ECO:0000256" key="7">
    <source>
        <dbReference type="ARBA" id="ARBA00022840"/>
    </source>
</evidence>
<name>A0ABT6HKF4_9ACTN</name>
<keyword evidence="4" id="KW-0808">Transferase</keyword>
<evidence type="ECO:0000256" key="2">
    <source>
        <dbReference type="ARBA" id="ARBA00012438"/>
    </source>
</evidence>
<keyword evidence="5" id="KW-0547">Nucleotide-binding</keyword>
<accession>A0ABT6HKF4</accession>
<dbReference type="InterPro" id="IPR050482">
    <property type="entry name" value="Sensor_HK_TwoCompSys"/>
</dbReference>
<dbReference type="RefSeq" id="WP_279927027.1">
    <property type="nucleotide sequence ID" value="NZ_JARWBG010000006.1"/>
</dbReference>
<feature type="transmembrane region" description="Helical" evidence="9">
    <location>
        <begin position="50"/>
        <end position="67"/>
    </location>
</feature>
<organism evidence="11 12">
    <name type="scientific">Streptomyces chengmaiensis</name>
    <dbReference type="NCBI Taxonomy" id="3040919"/>
    <lineage>
        <taxon>Bacteria</taxon>
        <taxon>Bacillati</taxon>
        <taxon>Actinomycetota</taxon>
        <taxon>Actinomycetes</taxon>
        <taxon>Kitasatosporales</taxon>
        <taxon>Streptomycetaceae</taxon>
        <taxon>Streptomyces</taxon>
    </lineage>
</organism>
<dbReference type="PANTHER" id="PTHR24421:SF10">
    <property type="entry name" value="NITRATE_NITRITE SENSOR PROTEIN NARQ"/>
    <property type="match status" value="1"/>
</dbReference>
<keyword evidence="9" id="KW-0812">Transmembrane</keyword>
<comment type="caution">
    <text evidence="11">The sequence shown here is derived from an EMBL/GenBank/DDBJ whole genome shotgun (WGS) entry which is preliminary data.</text>
</comment>
<dbReference type="Gene3D" id="3.30.565.10">
    <property type="entry name" value="Histidine kinase-like ATPase, C-terminal domain"/>
    <property type="match status" value="1"/>
</dbReference>
<feature type="transmembrane region" description="Helical" evidence="9">
    <location>
        <begin position="74"/>
        <end position="96"/>
    </location>
</feature>
<gene>
    <name evidence="11" type="ORF">QCN29_07995</name>
</gene>
<keyword evidence="9" id="KW-0472">Membrane</keyword>
<keyword evidence="12" id="KW-1185">Reference proteome</keyword>
<comment type="catalytic activity">
    <reaction evidence="1">
        <text>ATP + protein L-histidine = ADP + protein N-phospho-L-histidine.</text>
        <dbReference type="EC" id="2.7.13.3"/>
    </reaction>
</comment>
<keyword evidence="9" id="KW-1133">Transmembrane helix</keyword>
<dbReference type="CDD" id="cd16917">
    <property type="entry name" value="HATPase_UhpB-NarQ-NarX-like"/>
    <property type="match status" value="1"/>
</dbReference>
<evidence type="ECO:0000256" key="1">
    <source>
        <dbReference type="ARBA" id="ARBA00000085"/>
    </source>
</evidence>
<dbReference type="GO" id="GO:0016301">
    <property type="term" value="F:kinase activity"/>
    <property type="evidence" value="ECO:0007669"/>
    <property type="project" value="UniProtKB-KW"/>
</dbReference>
<evidence type="ECO:0000256" key="9">
    <source>
        <dbReference type="SAM" id="Phobius"/>
    </source>
</evidence>
<evidence type="ECO:0000259" key="10">
    <source>
        <dbReference type="Pfam" id="PF07730"/>
    </source>
</evidence>
<feature type="domain" description="Signal transduction histidine kinase subgroup 3 dimerisation and phosphoacceptor" evidence="10">
    <location>
        <begin position="199"/>
        <end position="263"/>
    </location>
</feature>
<reference evidence="11 12" key="1">
    <citation type="submission" date="2023-04" db="EMBL/GenBank/DDBJ databases">
        <title>Streptomyces chengmaiensis sp. nov. isolated from the stem of mangrove plant in Hainan.</title>
        <authorList>
            <person name="Huang X."/>
            <person name="Zhou S."/>
            <person name="Chu X."/>
            <person name="Xie Y."/>
            <person name="Lin Y."/>
        </authorList>
    </citation>
    <scope>NUCLEOTIDE SEQUENCE [LARGE SCALE GENOMIC DNA]</scope>
    <source>
        <strain evidence="11 12">HNM0663</strain>
    </source>
</reference>
<evidence type="ECO:0000313" key="11">
    <source>
        <dbReference type="EMBL" id="MDH2388728.1"/>
    </source>
</evidence>
<evidence type="ECO:0000256" key="6">
    <source>
        <dbReference type="ARBA" id="ARBA00022777"/>
    </source>
</evidence>
<feature type="transmembrane region" description="Helical" evidence="9">
    <location>
        <begin position="108"/>
        <end position="127"/>
    </location>
</feature>
<dbReference type="InterPro" id="IPR011712">
    <property type="entry name" value="Sig_transdc_His_kin_sub3_dim/P"/>
</dbReference>
<evidence type="ECO:0000256" key="3">
    <source>
        <dbReference type="ARBA" id="ARBA00022553"/>
    </source>
</evidence>
<keyword evidence="8" id="KW-0902">Two-component regulatory system</keyword>
<keyword evidence="7" id="KW-0067">ATP-binding</keyword>
<protein>
    <recommendedName>
        <fullName evidence="2">histidine kinase</fullName>
        <ecNumber evidence="2">2.7.13.3</ecNumber>
    </recommendedName>
</protein>
<evidence type="ECO:0000256" key="5">
    <source>
        <dbReference type="ARBA" id="ARBA00022741"/>
    </source>
</evidence>
<dbReference type="PANTHER" id="PTHR24421">
    <property type="entry name" value="NITRATE/NITRITE SENSOR PROTEIN NARX-RELATED"/>
    <property type="match status" value="1"/>
</dbReference>